<feature type="binding site" evidence="14">
    <location>
        <begin position="33"/>
        <end position="35"/>
    </location>
    <ligand>
        <name>NADP(+)</name>
        <dbReference type="ChEBI" id="CHEBI:58349"/>
    </ligand>
</feature>
<evidence type="ECO:0000256" key="13">
    <source>
        <dbReference type="PIRSR" id="PIRSR000109-2"/>
    </source>
</evidence>
<dbReference type="GO" id="GO:0004616">
    <property type="term" value="F:phosphogluconate dehydrogenase (decarboxylating) activity"/>
    <property type="evidence" value="ECO:0007669"/>
    <property type="project" value="UniProtKB-EC"/>
</dbReference>
<comment type="function">
    <text evidence="1 11">Catalyzes the oxidative decarboxylation of 6-phosphogluconate to ribulose 5-phosphate and CO(2), with concomitant reduction of NADP to NADPH.</text>
</comment>
<evidence type="ECO:0000256" key="7">
    <source>
        <dbReference type="ARBA" id="ARBA00023002"/>
    </source>
</evidence>
<evidence type="ECO:0000256" key="10">
    <source>
        <dbReference type="ARBA" id="ARBA00048640"/>
    </source>
</evidence>
<dbReference type="SMART" id="SM01350">
    <property type="entry name" value="6PGD"/>
    <property type="match status" value="1"/>
</dbReference>
<evidence type="ECO:0000313" key="18">
    <source>
        <dbReference type="Proteomes" id="UP000571084"/>
    </source>
</evidence>
<feature type="binding site" description="in other chain" evidence="13">
    <location>
        <position position="261"/>
    </location>
    <ligand>
        <name>substrate</name>
        <note>ligand shared between dimeric partners</note>
    </ligand>
</feature>
<dbReference type="Gene3D" id="1.10.1040.10">
    <property type="entry name" value="N-(1-d-carboxylethyl)-l-norvaline Dehydrogenase, domain 2"/>
    <property type="match status" value="1"/>
</dbReference>
<dbReference type="Pfam" id="PF03446">
    <property type="entry name" value="NAD_binding_2"/>
    <property type="match status" value="1"/>
</dbReference>
<feature type="active site" description="Proton donor" evidence="12">
    <location>
        <position position="190"/>
    </location>
</feature>
<evidence type="ECO:0000256" key="1">
    <source>
        <dbReference type="ARBA" id="ARBA00002526"/>
    </source>
</evidence>
<keyword evidence="8 15" id="KW-0311">Gluconate utilization</keyword>
<dbReference type="NCBIfam" id="TIGR00873">
    <property type="entry name" value="gnd"/>
    <property type="match status" value="1"/>
</dbReference>
<dbReference type="Gene3D" id="1.20.5.320">
    <property type="entry name" value="6-Phosphogluconate Dehydrogenase, domain 3"/>
    <property type="match status" value="1"/>
</dbReference>
<organism evidence="17 18">
    <name type="scientific">Glaciimonas immobilis</name>
    <dbReference type="NCBI Taxonomy" id="728004"/>
    <lineage>
        <taxon>Bacteria</taxon>
        <taxon>Pseudomonadati</taxon>
        <taxon>Pseudomonadota</taxon>
        <taxon>Betaproteobacteria</taxon>
        <taxon>Burkholderiales</taxon>
        <taxon>Oxalobacteraceae</taxon>
        <taxon>Glaciimonas</taxon>
    </lineage>
</organism>
<keyword evidence="9 11" id="KW-0570">Pentose shunt</keyword>
<accession>A0A840RZW6</accession>
<evidence type="ECO:0000256" key="12">
    <source>
        <dbReference type="PIRSR" id="PIRSR000109-1"/>
    </source>
</evidence>
<dbReference type="FunFam" id="1.10.1040.10:FF:000002">
    <property type="entry name" value="6-phosphogluconate dehydrogenase, decarboxylating"/>
    <property type="match status" value="1"/>
</dbReference>
<dbReference type="PROSITE" id="PS00461">
    <property type="entry name" value="6PGD"/>
    <property type="match status" value="1"/>
</dbReference>
<dbReference type="EC" id="1.1.1.44" evidence="5 11"/>
<dbReference type="FunFam" id="3.40.50.720:FF:000007">
    <property type="entry name" value="6-phosphogluconate dehydrogenase, decarboxylating"/>
    <property type="match status" value="1"/>
</dbReference>
<evidence type="ECO:0000256" key="14">
    <source>
        <dbReference type="PIRSR" id="PIRSR000109-3"/>
    </source>
</evidence>
<evidence type="ECO:0000256" key="15">
    <source>
        <dbReference type="RuleBase" id="RU000485"/>
    </source>
</evidence>
<feature type="binding site" description="in other chain" evidence="13">
    <location>
        <position position="288"/>
    </location>
    <ligand>
        <name>substrate</name>
        <note>ligand shared between dimeric partners</note>
    </ligand>
</feature>
<sequence length="469" mass="51026">MTKQIIGVIGLAVMGRNLALNIESRGHAVSVYNRSREKTDSLVAEFPDRNLVATFSLEEFINSLDKPRRILLMVKAGAATDETIAAVKPLLEKGDILIDGGNTHFTDTIRRNDDLAKSGIHFIGTGVSGGEEGALKGPAIMPGGQREAYDLVAPILTEIAAKAPDGVPCVDYIGPNGAGHFVKMVHNGIEYGDMQLIAESYAVLKHVVGLSNHALSQVYADWNKGELNSYLIEITSQIFRKKDSDTAQDLIDVILDRAAQKGTGKWTSQNALDLGAPLPLITEAVFARVISSLKDERLIASKVLSGPPQKAFQGDPAVLIEAVQRALYFSKIISYAQGFAQLRAASDEYKWDLDYGNIAKIFRAGCIIRASFLQKIMEAYAEDKQLTNLLLNSYFSDIAAKYQSALREVVIAALNAGVPVPAFSSAIAYFDAYRTASLPANLIQAQRDFFGAHTFERTDKKGSFHASWP</sequence>
<dbReference type="GO" id="GO:0006098">
    <property type="term" value="P:pentose-phosphate shunt"/>
    <property type="evidence" value="ECO:0007669"/>
    <property type="project" value="UniProtKB-UniPathway"/>
</dbReference>
<dbReference type="Pfam" id="PF00393">
    <property type="entry name" value="6PGD"/>
    <property type="match status" value="1"/>
</dbReference>
<feature type="binding site" description="in other chain" evidence="13">
    <location>
        <begin position="186"/>
        <end position="187"/>
    </location>
    <ligand>
        <name>substrate</name>
        <note>ligand shared between dimeric partners</note>
    </ligand>
</feature>
<evidence type="ECO:0000256" key="5">
    <source>
        <dbReference type="ARBA" id="ARBA00013011"/>
    </source>
</evidence>
<feature type="domain" description="6-phosphogluconate dehydrogenase C-terminal" evidence="16">
    <location>
        <begin position="179"/>
        <end position="469"/>
    </location>
</feature>
<dbReference type="InterPro" id="IPR006184">
    <property type="entry name" value="6PGdom_BS"/>
</dbReference>
<dbReference type="InterPro" id="IPR006114">
    <property type="entry name" value="6PGDH_C"/>
</dbReference>
<gene>
    <name evidence="17" type="ORF">HNR39_003812</name>
</gene>
<dbReference type="Gene3D" id="3.40.50.720">
    <property type="entry name" value="NAD(P)-binding Rossmann-like Domain"/>
    <property type="match status" value="1"/>
</dbReference>
<dbReference type="RefSeq" id="WP_168054590.1">
    <property type="nucleotide sequence ID" value="NZ_JAAOZT010000005.1"/>
</dbReference>
<feature type="binding site" evidence="14">
    <location>
        <position position="102"/>
    </location>
    <ligand>
        <name>NADP(+)</name>
        <dbReference type="ChEBI" id="CHEBI:58349"/>
    </ligand>
</feature>
<dbReference type="AlphaFoldDB" id="A0A840RZW6"/>
<evidence type="ECO:0000313" key="17">
    <source>
        <dbReference type="EMBL" id="MBB5201950.1"/>
    </source>
</evidence>
<feature type="binding site" description="in other chain" evidence="13">
    <location>
        <position position="102"/>
    </location>
    <ligand>
        <name>substrate</name>
        <note>ligand shared between dimeric partners</note>
    </ligand>
</feature>
<feature type="binding site" evidence="14">
    <location>
        <begin position="10"/>
        <end position="15"/>
    </location>
    <ligand>
        <name>NADP(+)</name>
        <dbReference type="ChEBI" id="CHEBI:58349"/>
    </ligand>
</feature>
<dbReference type="FunFam" id="1.20.5.320:FF:000001">
    <property type="entry name" value="6-phosphogluconate dehydrogenase, decarboxylating"/>
    <property type="match status" value="1"/>
</dbReference>
<evidence type="ECO:0000256" key="9">
    <source>
        <dbReference type="ARBA" id="ARBA00023126"/>
    </source>
</evidence>
<feature type="binding site" evidence="13">
    <location>
        <position position="453"/>
    </location>
    <ligand>
        <name>substrate</name>
        <note>ligand shared between dimeric partners</note>
    </ligand>
</feature>
<evidence type="ECO:0000256" key="2">
    <source>
        <dbReference type="ARBA" id="ARBA00004874"/>
    </source>
</evidence>
<dbReference type="InterPro" id="IPR008927">
    <property type="entry name" value="6-PGluconate_DH-like_C_sf"/>
</dbReference>
<name>A0A840RZW6_9BURK</name>
<feature type="binding site" description="in other chain" evidence="13">
    <location>
        <begin position="128"/>
        <end position="130"/>
    </location>
    <ligand>
        <name>substrate</name>
        <note>ligand shared between dimeric partners</note>
    </ligand>
</feature>
<feature type="active site" description="Proton acceptor" evidence="12">
    <location>
        <position position="183"/>
    </location>
</feature>
<dbReference type="EMBL" id="JACHHQ010000009">
    <property type="protein sequence ID" value="MBB5201950.1"/>
    <property type="molecule type" value="Genomic_DNA"/>
</dbReference>
<comment type="pathway">
    <text evidence="2 11 15">Carbohydrate degradation; pentose phosphate pathway; D-ribulose 5-phosphate from D-glucose 6-phosphate (oxidative stage): step 3/3.</text>
</comment>
<dbReference type="NCBIfam" id="NF006765">
    <property type="entry name" value="PRK09287.1"/>
    <property type="match status" value="1"/>
</dbReference>
<keyword evidence="7 11" id="KW-0560">Oxidoreductase</keyword>
<dbReference type="Proteomes" id="UP000571084">
    <property type="component" value="Unassembled WGS sequence"/>
</dbReference>
<dbReference type="InterPro" id="IPR036291">
    <property type="entry name" value="NAD(P)-bd_dom_sf"/>
</dbReference>
<feature type="binding site" evidence="14">
    <location>
        <begin position="74"/>
        <end position="76"/>
    </location>
    <ligand>
        <name>NADP(+)</name>
        <dbReference type="ChEBI" id="CHEBI:58349"/>
    </ligand>
</feature>
<dbReference type="GO" id="GO:0019521">
    <property type="term" value="P:D-gluconate metabolic process"/>
    <property type="evidence" value="ECO:0007669"/>
    <property type="project" value="UniProtKB-KW"/>
</dbReference>
<evidence type="ECO:0000256" key="8">
    <source>
        <dbReference type="ARBA" id="ARBA00023064"/>
    </source>
</evidence>
<dbReference type="SUPFAM" id="SSF48179">
    <property type="entry name" value="6-phosphogluconate dehydrogenase C-terminal domain-like"/>
    <property type="match status" value="1"/>
</dbReference>
<dbReference type="GO" id="GO:0050661">
    <property type="term" value="F:NADP binding"/>
    <property type="evidence" value="ECO:0007669"/>
    <property type="project" value="InterPro"/>
</dbReference>
<evidence type="ECO:0000259" key="16">
    <source>
        <dbReference type="SMART" id="SM01350"/>
    </source>
</evidence>
<evidence type="ECO:0000256" key="3">
    <source>
        <dbReference type="ARBA" id="ARBA00008419"/>
    </source>
</evidence>
<comment type="subunit">
    <text evidence="4 11">Homodimer.</text>
</comment>
<dbReference type="PIRSF" id="PIRSF000109">
    <property type="entry name" value="6PGD"/>
    <property type="match status" value="1"/>
</dbReference>
<dbReference type="PANTHER" id="PTHR11811">
    <property type="entry name" value="6-PHOSPHOGLUCONATE DEHYDROGENASE"/>
    <property type="match status" value="1"/>
</dbReference>
<evidence type="ECO:0000256" key="11">
    <source>
        <dbReference type="PIRNR" id="PIRNR000109"/>
    </source>
</evidence>
<feature type="binding site" evidence="13">
    <location>
        <position position="447"/>
    </location>
    <ligand>
        <name>substrate</name>
        <note>ligand shared between dimeric partners</note>
    </ligand>
</feature>
<feature type="binding site" description="in other chain" evidence="13">
    <location>
        <position position="191"/>
    </location>
    <ligand>
        <name>substrate</name>
        <note>ligand shared between dimeric partners</note>
    </ligand>
</feature>
<dbReference type="InterPro" id="IPR006183">
    <property type="entry name" value="Pgluconate_DH"/>
</dbReference>
<dbReference type="PRINTS" id="PR00076">
    <property type="entry name" value="6PGDHDRGNASE"/>
</dbReference>
<proteinExistence type="inferred from homology"/>
<dbReference type="UniPathway" id="UPA00115">
    <property type="reaction ID" value="UER00410"/>
</dbReference>
<evidence type="ECO:0000256" key="4">
    <source>
        <dbReference type="ARBA" id="ARBA00011738"/>
    </source>
</evidence>
<reference evidence="17 18" key="1">
    <citation type="submission" date="2020-08" db="EMBL/GenBank/DDBJ databases">
        <title>Genomic Encyclopedia of Type Strains, Phase IV (KMG-IV): sequencing the most valuable type-strain genomes for metagenomic binning, comparative biology and taxonomic classification.</title>
        <authorList>
            <person name="Goeker M."/>
        </authorList>
    </citation>
    <scope>NUCLEOTIDE SEQUENCE [LARGE SCALE GENOMIC DNA]</scope>
    <source>
        <strain evidence="17 18">DSM 23240</strain>
    </source>
</reference>
<dbReference type="InterPro" id="IPR006113">
    <property type="entry name" value="6PGDH_Gnd/GntZ"/>
</dbReference>
<evidence type="ECO:0000256" key="6">
    <source>
        <dbReference type="ARBA" id="ARBA00018193"/>
    </source>
</evidence>
<keyword evidence="11 15" id="KW-0521">NADP</keyword>
<dbReference type="InterPro" id="IPR006115">
    <property type="entry name" value="6PGDH_NADP-bd"/>
</dbReference>
<comment type="catalytic activity">
    <reaction evidence="10 11 15">
        <text>6-phospho-D-gluconate + NADP(+) = D-ribulose 5-phosphate + CO2 + NADPH</text>
        <dbReference type="Rhea" id="RHEA:10116"/>
        <dbReference type="ChEBI" id="CHEBI:16526"/>
        <dbReference type="ChEBI" id="CHEBI:57783"/>
        <dbReference type="ChEBI" id="CHEBI:58121"/>
        <dbReference type="ChEBI" id="CHEBI:58349"/>
        <dbReference type="ChEBI" id="CHEBI:58759"/>
        <dbReference type="EC" id="1.1.1.44"/>
    </reaction>
</comment>
<dbReference type="InterPro" id="IPR013328">
    <property type="entry name" value="6PGD_dom2"/>
</dbReference>
<comment type="caution">
    <text evidence="17">The sequence shown here is derived from an EMBL/GenBank/DDBJ whole genome shotgun (WGS) entry which is preliminary data.</text>
</comment>
<dbReference type="SUPFAM" id="SSF51735">
    <property type="entry name" value="NAD(P)-binding Rossmann-fold domains"/>
    <property type="match status" value="1"/>
</dbReference>
<comment type="similarity">
    <text evidence="3 11 15">Belongs to the 6-phosphogluconate dehydrogenase family.</text>
</comment>
<protein>
    <recommendedName>
        <fullName evidence="6 11">6-phosphogluconate dehydrogenase, decarboxylating</fullName>
        <ecNumber evidence="5 11">1.1.1.44</ecNumber>
    </recommendedName>
</protein>
<keyword evidence="18" id="KW-1185">Reference proteome</keyword>